<dbReference type="PANTHER" id="PTHR43781">
    <property type="entry name" value="SACCHAROPINE DEHYDROGENASE"/>
    <property type="match status" value="1"/>
</dbReference>
<name>A0A1I3Z9Y9_9HYPH</name>
<dbReference type="SUPFAM" id="SSF51735">
    <property type="entry name" value="NAD(P)-binding Rossmann-fold domains"/>
    <property type="match status" value="1"/>
</dbReference>
<dbReference type="Gene3D" id="3.40.50.720">
    <property type="entry name" value="NAD(P)-binding Rossmann-like Domain"/>
    <property type="match status" value="1"/>
</dbReference>
<sequence length="347" mass="36995">MQWMIYGANGYTGELIAREAKRRGAAPVLAGRNGVSIAALATELDLPSKVFSLDAPTDLAAALDGTGLVLNCAGPFSKTAVPLMRACLAARAHYLDITGEIEILEGAHRFDAEARAAGIILCPGVGFDVAPTDCVALMLKTALPDAHELALGFETAHKMSQGTAKTLIESLGKSGKVRRDGKIADLPIGQGFRQIDFGCGVRRAMPIPWGDVASAYYTTGVPNIMVYTPISPARLAIARLTNVFGFVIQRPRVQAWLAARIEHNVVGPDAAAREASPTWIWGEARTPGGQTREVRFQCSNGYTFTVFSALAIVERLLATEFPPGCWTPAAIMGQEFILSLPGTTKID</sequence>
<accession>A0A1I3Z9Y9</accession>
<dbReference type="OrthoDB" id="4420885at2"/>
<dbReference type="Pfam" id="PF03435">
    <property type="entry name" value="Sacchrp_dh_NADP"/>
    <property type="match status" value="1"/>
</dbReference>
<dbReference type="InterPro" id="IPR005097">
    <property type="entry name" value="Sacchrp_dh_NADP-bd"/>
</dbReference>
<dbReference type="PANTHER" id="PTHR43781:SF1">
    <property type="entry name" value="SACCHAROPINE DEHYDROGENASE"/>
    <property type="match status" value="1"/>
</dbReference>
<dbReference type="EMBL" id="FOSN01000007">
    <property type="protein sequence ID" value="SFK40877.1"/>
    <property type="molecule type" value="Genomic_DNA"/>
</dbReference>
<dbReference type="Proteomes" id="UP000198755">
    <property type="component" value="Unassembled WGS sequence"/>
</dbReference>
<proteinExistence type="predicted"/>
<feature type="domain" description="Saccharopine dehydrogenase NADP binding" evidence="1">
    <location>
        <begin position="4"/>
        <end position="120"/>
    </location>
</feature>
<evidence type="ECO:0000313" key="2">
    <source>
        <dbReference type="EMBL" id="SFK40877.1"/>
    </source>
</evidence>
<dbReference type="AlphaFoldDB" id="A0A1I3Z9Y9"/>
<evidence type="ECO:0000259" key="1">
    <source>
        <dbReference type="Pfam" id="PF03435"/>
    </source>
</evidence>
<dbReference type="RefSeq" id="WP_091681721.1">
    <property type="nucleotide sequence ID" value="NZ_FOSN01000007.1"/>
</dbReference>
<reference evidence="2 3" key="1">
    <citation type="submission" date="2016-10" db="EMBL/GenBank/DDBJ databases">
        <authorList>
            <person name="de Groot N.N."/>
        </authorList>
    </citation>
    <scope>NUCLEOTIDE SEQUENCE [LARGE SCALE GENOMIC DNA]</scope>
    <source>
        <strain evidence="2 3">NE2</strain>
    </source>
</reference>
<protein>
    <submittedName>
        <fullName evidence="2">Uncharacterized conserved protein</fullName>
    </submittedName>
</protein>
<evidence type="ECO:0000313" key="3">
    <source>
        <dbReference type="Proteomes" id="UP000198755"/>
    </source>
</evidence>
<gene>
    <name evidence="2" type="ORF">SAMN05444581_107185</name>
</gene>
<dbReference type="InterPro" id="IPR036291">
    <property type="entry name" value="NAD(P)-bd_dom_sf"/>
</dbReference>
<organism evidence="2 3">
    <name type="scientific">Methylocapsa palsarum</name>
    <dbReference type="NCBI Taxonomy" id="1612308"/>
    <lineage>
        <taxon>Bacteria</taxon>
        <taxon>Pseudomonadati</taxon>
        <taxon>Pseudomonadota</taxon>
        <taxon>Alphaproteobacteria</taxon>
        <taxon>Hyphomicrobiales</taxon>
        <taxon>Beijerinckiaceae</taxon>
        <taxon>Methylocapsa</taxon>
    </lineage>
</organism>
<keyword evidence="3" id="KW-1185">Reference proteome</keyword>